<dbReference type="AlphaFoldDB" id="A0A0B8SZI2"/>
<dbReference type="STRING" id="1229276.DI53_3173"/>
<reference evidence="3" key="1">
    <citation type="submission" date="2014-04" db="EMBL/GenBank/DDBJ databases">
        <title>Whole-Genome optical mapping and complete genome sequence of Sphingobacterium deserti sp. nov., a new spaces isolated from desert in the west of China.</title>
        <authorList>
            <person name="Teng C."/>
            <person name="Zhou Z."/>
            <person name="Li X."/>
            <person name="Chen M."/>
            <person name="Lin M."/>
            <person name="Wang L."/>
            <person name="Su S."/>
            <person name="Zhang C."/>
            <person name="Zhang W."/>
        </authorList>
    </citation>
    <scope>NUCLEOTIDE SEQUENCE [LARGE SCALE GENOMIC DNA]</scope>
    <source>
        <strain evidence="3">ACCC05744</strain>
    </source>
</reference>
<gene>
    <name evidence="2" type="ORF">DI53_3173</name>
</gene>
<name>A0A0B8SZI2_9SPHI</name>
<comment type="caution">
    <text evidence="2">The sequence shown here is derived from an EMBL/GenBank/DDBJ whole genome shotgun (WGS) entry which is preliminary data.</text>
</comment>
<organism evidence="2 3">
    <name type="scientific">Sphingobacterium deserti</name>
    <dbReference type="NCBI Taxonomy" id="1229276"/>
    <lineage>
        <taxon>Bacteria</taxon>
        <taxon>Pseudomonadati</taxon>
        <taxon>Bacteroidota</taxon>
        <taxon>Sphingobacteriia</taxon>
        <taxon>Sphingobacteriales</taxon>
        <taxon>Sphingobacteriaceae</taxon>
        <taxon>Sphingobacterium</taxon>
    </lineage>
</organism>
<evidence type="ECO:0000313" key="2">
    <source>
        <dbReference type="EMBL" id="KGE12956.1"/>
    </source>
</evidence>
<dbReference type="PATRIC" id="fig|1229276.3.peg.3283"/>
<dbReference type="EMBL" id="JJMU01000061">
    <property type="protein sequence ID" value="KGE12956.1"/>
    <property type="molecule type" value="Genomic_DNA"/>
</dbReference>
<evidence type="ECO:0000256" key="1">
    <source>
        <dbReference type="SAM" id="MobiDB-lite"/>
    </source>
</evidence>
<sequence length="80" mass="8956">MEMKSTRDYHQDTHSKTTAENASKIKLEYVPPAIDVDIIQMEGGIAATSGARIQIGSEGNNFTPEVEDWRVTESEQQIFL</sequence>
<proteinExistence type="predicted"/>
<feature type="region of interest" description="Disordered" evidence="1">
    <location>
        <begin position="1"/>
        <end position="24"/>
    </location>
</feature>
<dbReference type="Proteomes" id="UP000031802">
    <property type="component" value="Unassembled WGS sequence"/>
</dbReference>
<protein>
    <submittedName>
        <fullName evidence="2">Uncharacterized protein</fullName>
    </submittedName>
</protein>
<reference evidence="2 3" key="2">
    <citation type="journal article" date="2015" name="PLoS ONE">
        <title>Whole-Genome Optical Mapping and Finished Genome Sequence of Sphingobacterium deserti sp. nov., a New Species Isolated from the Western Desert of China.</title>
        <authorList>
            <person name="Teng C."/>
            <person name="Zhou Z."/>
            <person name="Molnar I."/>
            <person name="Li X."/>
            <person name="Tang R."/>
            <person name="Chen M."/>
            <person name="Wang L."/>
            <person name="Su S."/>
            <person name="Zhang W."/>
            <person name="Lin M."/>
        </authorList>
    </citation>
    <scope>NUCLEOTIDE SEQUENCE [LARGE SCALE GENOMIC DNA]</scope>
    <source>
        <strain evidence="3">ACCC05744</strain>
    </source>
</reference>
<keyword evidence="3" id="KW-1185">Reference proteome</keyword>
<accession>A0A0B8SZI2</accession>
<evidence type="ECO:0000313" key="3">
    <source>
        <dbReference type="Proteomes" id="UP000031802"/>
    </source>
</evidence>